<name>A0ABY3YJR6_9FLAO</name>
<sequence length="161" mass="18497">MNKKHFLLITIFALILYSCGLSKENKDTRKTINGTWELNDVSYEGNQGYFKSTLFNDADAKCFKGSEWFFRSNNSTGYYNIVHGECPTGQRNIRWSIQDVNGIPSQFQFKYIDEKKNDLNGGYGYVFNVSSLSQDQMKLTTDVNVDGEKVTIALQYSRKAY</sequence>
<dbReference type="Proteomes" id="UP000829476">
    <property type="component" value="Chromosome"/>
</dbReference>
<evidence type="ECO:0000259" key="1">
    <source>
        <dbReference type="Pfam" id="PF13648"/>
    </source>
</evidence>
<keyword evidence="3" id="KW-1185">Reference proteome</keyword>
<dbReference type="InterPro" id="IPR024311">
    <property type="entry name" value="Lipocalin-like"/>
</dbReference>
<dbReference type="RefSeq" id="WP_242936487.1">
    <property type="nucleotide sequence ID" value="NZ_CP094326.1"/>
</dbReference>
<dbReference type="EMBL" id="CP094326">
    <property type="protein sequence ID" value="UNY98077.1"/>
    <property type="molecule type" value="Genomic_DNA"/>
</dbReference>
<proteinExistence type="predicted"/>
<reference evidence="2 3" key="1">
    <citation type="journal article" date="2018" name="Int. J. Syst. Evol. Microbiol.">
        <title>Zhouia spongiae sp. nov., isolated from a marine sponge.</title>
        <authorList>
            <person name="Zhuang L."/>
            <person name="Lin B."/>
            <person name="Qin F."/>
            <person name="Luo L."/>
        </authorList>
    </citation>
    <scope>NUCLEOTIDE SEQUENCE [LARGE SCALE GENOMIC DNA]</scope>
    <source>
        <strain evidence="2 3">HN-Y44</strain>
    </source>
</reference>
<evidence type="ECO:0000313" key="2">
    <source>
        <dbReference type="EMBL" id="UNY98077.1"/>
    </source>
</evidence>
<gene>
    <name evidence="2" type="ORF">MQE36_13400</name>
</gene>
<feature type="domain" description="Lipocalin-like" evidence="1">
    <location>
        <begin position="32"/>
        <end position="139"/>
    </location>
</feature>
<dbReference type="PROSITE" id="PS51257">
    <property type="entry name" value="PROKAR_LIPOPROTEIN"/>
    <property type="match status" value="1"/>
</dbReference>
<dbReference type="Pfam" id="PF13648">
    <property type="entry name" value="Lipocalin_4"/>
    <property type="match status" value="1"/>
</dbReference>
<protein>
    <submittedName>
        <fullName evidence="2">Lipocalin family protein</fullName>
    </submittedName>
</protein>
<organism evidence="2 3">
    <name type="scientific">Zhouia spongiae</name>
    <dbReference type="NCBI Taxonomy" id="2202721"/>
    <lineage>
        <taxon>Bacteria</taxon>
        <taxon>Pseudomonadati</taxon>
        <taxon>Bacteroidota</taxon>
        <taxon>Flavobacteriia</taxon>
        <taxon>Flavobacteriales</taxon>
        <taxon>Flavobacteriaceae</taxon>
        <taxon>Zhouia</taxon>
    </lineage>
</organism>
<accession>A0ABY3YJR6</accession>
<evidence type="ECO:0000313" key="3">
    <source>
        <dbReference type="Proteomes" id="UP000829476"/>
    </source>
</evidence>